<feature type="domain" description="Peptidase S9 prolyl oligopeptidase catalytic" evidence="3">
    <location>
        <begin position="434"/>
        <end position="640"/>
    </location>
</feature>
<evidence type="ECO:0000259" key="3">
    <source>
        <dbReference type="Pfam" id="PF00326"/>
    </source>
</evidence>
<dbReference type="EMBL" id="BMYV01000002">
    <property type="protein sequence ID" value="GGX72013.1"/>
    <property type="molecule type" value="Genomic_DNA"/>
</dbReference>
<accession>A0A918KPY9</accession>
<dbReference type="RefSeq" id="WP_189585933.1">
    <property type="nucleotide sequence ID" value="NZ_BMYV01000002.1"/>
</dbReference>
<feature type="chain" id="PRO_5036802744" evidence="2">
    <location>
        <begin position="28"/>
        <end position="650"/>
    </location>
</feature>
<dbReference type="SUPFAM" id="SSF53474">
    <property type="entry name" value="alpha/beta-Hydrolases"/>
    <property type="match status" value="1"/>
</dbReference>
<feature type="signal peptide" evidence="2">
    <location>
        <begin position="1"/>
        <end position="27"/>
    </location>
</feature>
<gene>
    <name evidence="4" type="ORF">GCM10011309_22830</name>
</gene>
<dbReference type="GO" id="GO:0006508">
    <property type="term" value="P:proteolysis"/>
    <property type="evidence" value="ECO:0007669"/>
    <property type="project" value="InterPro"/>
</dbReference>
<dbReference type="AlphaFoldDB" id="A0A918KPY9"/>
<comment type="caution">
    <text evidence="4">The sequence shown here is derived from an EMBL/GenBank/DDBJ whole genome shotgun (WGS) entry which is preliminary data.</text>
</comment>
<dbReference type="Proteomes" id="UP000600865">
    <property type="component" value="Unassembled WGS sequence"/>
</dbReference>
<reference evidence="4 5" key="1">
    <citation type="journal article" date="2014" name="Int. J. Syst. Evol. Microbiol.">
        <title>Complete genome sequence of Corynebacterium casei LMG S-19264T (=DSM 44701T), isolated from a smear-ripened cheese.</title>
        <authorList>
            <consortium name="US DOE Joint Genome Institute (JGI-PGF)"/>
            <person name="Walter F."/>
            <person name="Albersmeier A."/>
            <person name="Kalinowski J."/>
            <person name="Ruckert C."/>
        </authorList>
    </citation>
    <scope>NUCLEOTIDE SEQUENCE [LARGE SCALE GENOMIC DNA]</scope>
    <source>
        <strain evidence="4 5">KCTC 23968</strain>
    </source>
</reference>
<dbReference type="PANTHER" id="PTHR42776">
    <property type="entry name" value="SERINE PEPTIDASE S9 FAMILY MEMBER"/>
    <property type="match status" value="1"/>
</dbReference>
<proteinExistence type="predicted"/>
<evidence type="ECO:0000256" key="2">
    <source>
        <dbReference type="SAM" id="SignalP"/>
    </source>
</evidence>
<keyword evidence="2" id="KW-0732">Signal</keyword>
<dbReference type="Gene3D" id="3.40.50.1820">
    <property type="entry name" value="alpha/beta hydrolase"/>
    <property type="match status" value="1"/>
</dbReference>
<dbReference type="InterPro" id="IPR001375">
    <property type="entry name" value="Peptidase_S9_cat"/>
</dbReference>
<keyword evidence="1" id="KW-0378">Hydrolase</keyword>
<organism evidence="4 5">
    <name type="scientific">Litorimonas cladophorae</name>
    <dbReference type="NCBI Taxonomy" id="1220491"/>
    <lineage>
        <taxon>Bacteria</taxon>
        <taxon>Pseudomonadati</taxon>
        <taxon>Pseudomonadota</taxon>
        <taxon>Alphaproteobacteria</taxon>
        <taxon>Maricaulales</taxon>
        <taxon>Robiginitomaculaceae</taxon>
    </lineage>
</organism>
<evidence type="ECO:0000313" key="4">
    <source>
        <dbReference type="EMBL" id="GGX72013.1"/>
    </source>
</evidence>
<dbReference type="Pfam" id="PF00326">
    <property type="entry name" value="Peptidase_S9"/>
    <property type="match status" value="1"/>
</dbReference>
<evidence type="ECO:0000256" key="1">
    <source>
        <dbReference type="ARBA" id="ARBA00022801"/>
    </source>
</evidence>
<sequence length="650" mass="73035">MTRLKSLALSSVLTFGGLVAPFSVAHAAPPAKAFGELPLAYDADLSPDGSKFAVIVNGKGTYYVATMPIDASAASMEAISLGPDLRPRYVKWINNERYVVATEKSQTYRSTPFTVSHLFTKSSDEEKPQIVLKSQIFRQFNDRVIDWLEDDEDHILMEYSKTEFDPYPSVYKVNVATRRDQRVMPRREGIETWITDDKGIPRIGRGRSEKGKWNMRIFDPKTEQWDSHNGYPGLDADTPIFSILKDGAELIIGDYNNRDTLGLYIYDLNQKRVTRELFHNDEYDASGVVVSTDGETVIGAKYTADKEQTELLGEYGTLLTTLRAKIPGYSVNFVDQTDDGKTMIVRISSPFDPGGLYFYSRGDAGPSILQETYSGLPSSEMGDVVAVKYTARDGQKIPAYVTLPPTIKQTSQLKNLPFIVLPHGGPYGRDEKRFDYFAQFFATRGYGVMQMNFRGSEGYGKSFEDAGRDNWLVMQEDVEDATRYLLRKGYADPERTCIAGWSYGGYAALMGAAKDDDGLYDCVIAMAALTDINDAKRDLKKYRGGKHAAKTFFGEAMKDKDVRKANSPVHVADNIKVPVFIAHGDQDENVQYDQFLRMRRALKKAGVKTTSMAFEDEDHFLSRQENREAFFIGVEKFLTEVNGPSEYIKK</sequence>
<keyword evidence="5" id="KW-1185">Reference proteome</keyword>
<dbReference type="SUPFAM" id="SSF82171">
    <property type="entry name" value="DPP6 N-terminal domain-like"/>
    <property type="match status" value="1"/>
</dbReference>
<evidence type="ECO:0000313" key="5">
    <source>
        <dbReference type="Proteomes" id="UP000600865"/>
    </source>
</evidence>
<name>A0A918KPY9_9PROT</name>
<dbReference type="InterPro" id="IPR029058">
    <property type="entry name" value="AB_hydrolase_fold"/>
</dbReference>
<dbReference type="PANTHER" id="PTHR42776:SF27">
    <property type="entry name" value="DIPEPTIDYL PEPTIDASE FAMILY MEMBER 6"/>
    <property type="match status" value="1"/>
</dbReference>
<dbReference type="GO" id="GO:0004252">
    <property type="term" value="F:serine-type endopeptidase activity"/>
    <property type="evidence" value="ECO:0007669"/>
    <property type="project" value="TreeGrafter"/>
</dbReference>
<protein>
    <submittedName>
        <fullName evidence="4">Peptidase S9</fullName>
    </submittedName>
</protein>